<sequence>MAVELQLGLICDVVTLSHSQTQPISLTVYIVELHHQRIRAPLRYSLGGAALKIEGNCRISSSLIYIQSIINLPRAQLVEILKTVKQRSGSRPRERLY</sequence>
<dbReference type="Proteomes" id="UP000054549">
    <property type="component" value="Unassembled WGS sequence"/>
</dbReference>
<evidence type="ECO:0000313" key="2">
    <source>
        <dbReference type="Proteomes" id="UP000054549"/>
    </source>
</evidence>
<reference evidence="1 2" key="1">
    <citation type="submission" date="2014-04" db="EMBL/GenBank/DDBJ databases">
        <title>Evolutionary Origins and Diversification of the Mycorrhizal Mutualists.</title>
        <authorList>
            <consortium name="DOE Joint Genome Institute"/>
            <consortium name="Mycorrhizal Genomics Consortium"/>
            <person name="Kohler A."/>
            <person name="Kuo A."/>
            <person name="Nagy L.G."/>
            <person name="Floudas D."/>
            <person name="Copeland A."/>
            <person name="Barry K.W."/>
            <person name="Cichocki N."/>
            <person name="Veneault-Fourrey C."/>
            <person name="LaButti K."/>
            <person name="Lindquist E.A."/>
            <person name="Lipzen A."/>
            <person name="Lundell T."/>
            <person name="Morin E."/>
            <person name="Murat C."/>
            <person name="Riley R."/>
            <person name="Ohm R."/>
            <person name="Sun H."/>
            <person name="Tunlid A."/>
            <person name="Henrissat B."/>
            <person name="Grigoriev I.V."/>
            <person name="Hibbett D.S."/>
            <person name="Martin F."/>
        </authorList>
    </citation>
    <scope>NUCLEOTIDE SEQUENCE [LARGE SCALE GENOMIC DNA]</scope>
    <source>
        <strain evidence="1 2">Koide BX008</strain>
    </source>
</reference>
<accession>A0A0C2TDB1</accession>
<dbReference type="AlphaFoldDB" id="A0A0C2TDB1"/>
<proteinExistence type="predicted"/>
<keyword evidence="2" id="KW-1185">Reference proteome</keyword>
<protein>
    <submittedName>
        <fullName evidence="1">Uncharacterized protein</fullName>
    </submittedName>
</protein>
<dbReference type="InParanoid" id="A0A0C2TDB1"/>
<dbReference type="EMBL" id="KN818246">
    <property type="protein sequence ID" value="KIL64809.1"/>
    <property type="molecule type" value="Genomic_DNA"/>
</dbReference>
<gene>
    <name evidence="1" type="ORF">M378DRAFT_563306</name>
</gene>
<organism evidence="1 2">
    <name type="scientific">Amanita muscaria (strain Koide BX008)</name>
    <dbReference type="NCBI Taxonomy" id="946122"/>
    <lineage>
        <taxon>Eukaryota</taxon>
        <taxon>Fungi</taxon>
        <taxon>Dikarya</taxon>
        <taxon>Basidiomycota</taxon>
        <taxon>Agaricomycotina</taxon>
        <taxon>Agaricomycetes</taxon>
        <taxon>Agaricomycetidae</taxon>
        <taxon>Agaricales</taxon>
        <taxon>Pluteineae</taxon>
        <taxon>Amanitaceae</taxon>
        <taxon>Amanita</taxon>
    </lineage>
</organism>
<dbReference type="HOGENOM" id="CLU_2346213_0_0_1"/>
<name>A0A0C2TDB1_AMAMK</name>
<evidence type="ECO:0000313" key="1">
    <source>
        <dbReference type="EMBL" id="KIL64809.1"/>
    </source>
</evidence>